<accession>A0A2H4TY65</accession>
<protein>
    <submittedName>
        <fullName evidence="2">Uncharacterized protein</fullName>
    </submittedName>
</protein>
<evidence type="ECO:0000313" key="2">
    <source>
        <dbReference type="EMBL" id="ATZ34503.1"/>
    </source>
</evidence>
<dbReference type="Proteomes" id="UP000236551">
    <property type="component" value="Chromosome"/>
</dbReference>
<organism evidence="2 3">
    <name type="scientific">Escherichia coli</name>
    <dbReference type="NCBI Taxonomy" id="562"/>
    <lineage>
        <taxon>Bacteria</taxon>
        <taxon>Pseudomonadati</taxon>
        <taxon>Pseudomonadota</taxon>
        <taxon>Gammaproteobacteria</taxon>
        <taxon>Enterobacterales</taxon>
        <taxon>Enterobacteriaceae</taxon>
        <taxon>Escherichia</taxon>
    </lineage>
</organism>
<feature type="region of interest" description="Disordered" evidence="1">
    <location>
        <begin position="1"/>
        <end position="53"/>
    </location>
</feature>
<evidence type="ECO:0000256" key="1">
    <source>
        <dbReference type="SAM" id="MobiDB-lite"/>
    </source>
</evidence>
<evidence type="ECO:0000313" key="3">
    <source>
        <dbReference type="Proteomes" id="UP000236551"/>
    </source>
</evidence>
<name>A0A2H4TY65_ECOLX</name>
<feature type="compositionally biased region" description="Basic and acidic residues" evidence="1">
    <location>
        <begin position="30"/>
        <end position="40"/>
    </location>
</feature>
<dbReference type="AlphaFoldDB" id="A0A2H4TY65"/>
<sequence>MPISELYPLRFSEGGKRASSRGSSRRALMRRAEAKREARSQNRHNSYYEVSAE</sequence>
<proteinExistence type="predicted"/>
<gene>
    <name evidence="2" type="ORF">CV83915_04227</name>
</gene>
<dbReference type="EMBL" id="CP024978">
    <property type="protein sequence ID" value="ATZ34503.1"/>
    <property type="molecule type" value="Genomic_DNA"/>
</dbReference>
<reference evidence="2 3" key="1">
    <citation type="submission" date="2017-11" db="EMBL/GenBank/DDBJ databases">
        <title>Escherichia coli CV839-15 Genome sequencing and assembly.</title>
        <authorList>
            <person name="Li Z."/>
            <person name="Song N."/>
            <person name="Li W."/>
            <person name="Philip H.R."/>
            <person name="Bu Z."/>
            <person name="Siguo L."/>
        </authorList>
    </citation>
    <scope>NUCLEOTIDE SEQUENCE [LARGE SCALE GENOMIC DNA]</scope>
    <source>
        <strain evidence="2 3">CV839-15</strain>
    </source>
</reference>